<dbReference type="InterPro" id="IPR052671">
    <property type="entry name" value="Acrosomal_SP-10-like"/>
</dbReference>
<sequence>MAHLPPAPKELTPAPVAAHKVITNVVRPKDLPSESKEFGKAERLVMKPVEQRQLPGQVAAQAPADVGRERQVEILAKTRREARGQEELRRNAALAEQDAKEEATRAEVAKQELLQLEAKQEEARQELARQEVAKQELAKEEALKQETARQQAADAEATRLEAAKQDQARQQAARAEAARQEAAKQELAGQEAAKREEARQEAARQEAARQEAARQEAVRQEAARQEAIRQEVARQEAARQEAARQEAARQEAARQEAARHEAVRQEAVRQEAARQEAARQEAVGQEAARQELAKKEQALAEREAQESAREERLRQIGKQLDLERAQRENTVDRQANSPLPTVSGLRRRWLFGRADPDQDLVLYADAMSRKIELNLTIDMVRELLKQPHTQPTVTVAVRADGSVEKVTFEVSSGVPALDDAIRKIIASQAPYGAFPPSLAHRYDVIEIRRTWVFDYAIRLQ</sequence>
<dbReference type="EMBL" id="JAAQOM010000009">
    <property type="protein sequence ID" value="NIA55024.1"/>
    <property type="molecule type" value="Genomic_DNA"/>
</dbReference>
<name>A0ABX0PCH9_9BURK</name>
<evidence type="ECO:0008006" key="4">
    <source>
        <dbReference type="Google" id="ProtNLM"/>
    </source>
</evidence>
<feature type="region of interest" description="Disordered" evidence="1">
    <location>
        <begin position="81"/>
        <end position="104"/>
    </location>
</feature>
<feature type="compositionally biased region" description="Basic and acidic residues" evidence="1">
    <location>
        <begin position="156"/>
        <end position="167"/>
    </location>
</feature>
<feature type="compositionally biased region" description="Basic and acidic residues" evidence="1">
    <location>
        <begin position="192"/>
        <end position="279"/>
    </location>
</feature>
<organism evidence="2 3">
    <name type="scientific">Telluria antibiotica</name>
    <dbReference type="NCBI Taxonomy" id="2717319"/>
    <lineage>
        <taxon>Bacteria</taxon>
        <taxon>Pseudomonadati</taxon>
        <taxon>Pseudomonadota</taxon>
        <taxon>Betaproteobacteria</taxon>
        <taxon>Burkholderiales</taxon>
        <taxon>Oxalobacteraceae</taxon>
        <taxon>Telluria group</taxon>
        <taxon>Telluria</taxon>
    </lineage>
</organism>
<dbReference type="Pfam" id="PF13103">
    <property type="entry name" value="TonB_2"/>
    <property type="match status" value="1"/>
</dbReference>
<gene>
    <name evidence="2" type="ORF">HAV22_15415</name>
</gene>
<reference evidence="2 3" key="1">
    <citation type="submission" date="2020-03" db="EMBL/GenBank/DDBJ databases">
        <title>Genome sequence of strain Massilia sp. TW-1.</title>
        <authorList>
            <person name="Chaudhary D.K."/>
        </authorList>
    </citation>
    <scope>NUCLEOTIDE SEQUENCE [LARGE SCALE GENOMIC DNA]</scope>
    <source>
        <strain evidence="2 3">TW-1</strain>
    </source>
</reference>
<dbReference type="Proteomes" id="UP000716322">
    <property type="component" value="Unassembled WGS sequence"/>
</dbReference>
<protein>
    <recommendedName>
        <fullName evidence="4">TonB C-terminal domain-containing protein</fullName>
    </recommendedName>
</protein>
<dbReference type="PANTHER" id="PTHR17571">
    <property type="entry name" value="URINARY PROTEIN RUP /ACROSOMAL PROTEIN SP-10"/>
    <property type="match status" value="1"/>
</dbReference>
<comment type="caution">
    <text evidence="2">The sequence shown here is derived from an EMBL/GenBank/DDBJ whole genome shotgun (WGS) entry which is preliminary data.</text>
</comment>
<keyword evidence="3" id="KW-1185">Reference proteome</keyword>
<proteinExistence type="predicted"/>
<feature type="compositionally biased region" description="Basic and acidic residues" evidence="1">
    <location>
        <begin position="81"/>
        <end position="90"/>
    </location>
</feature>
<evidence type="ECO:0000256" key="1">
    <source>
        <dbReference type="SAM" id="MobiDB-lite"/>
    </source>
</evidence>
<dbReference type="RefSeq" id="WP_166860043.1">
    <property type="nucleotide sequence ID" value="NZ_JAAQOM010000009.1"/>
</dbReference>
<dbReference type="Gene3D" id="3.30.1150.10">
    <property type="match status" value="1"/>
</dbReference>
<dbReference type="SUPFAM" id="SSF74653">
    <property type="entry name" value="TolA/TonB C-terminal domain"/>
    <property type="match status" value="1"/>
</dbReference>
<dbReference type="PANTHER" id="PTHR17571:SF34">
    <property type="entry name" value="ACROSOMAL PROTEIN SP-10"/>
    <property type="match status" value="1"/>
</dbReference>
<feature type="region of interest" description="Disordered" evidence="1">
    <location>
        <begin position="141"/>
        <end position="289"/>
    </location>
</feature>
<feature type="region of interest" description="Disordered" evidence="1">
    <location>
        <begin position="317"/>
        <end position="339"/>
    </location>
</feature>
<accession>A0ABX0PCH9</accession>
<evidence type="ECO:0000313" key="2">
    <source>
        <dbReference type="EMBL" id="NIA55024.1"/>
    </source>
</evidence>
<feature type="compositionally biased region" description="Basic and acidic residues" evidence="1">
    <location>
        <begin position="317"/>
        <end position="331"/>
    </location>
</feature>
<evidence type="ECO:0000313" key="3">
    <source>
        <dbReference type="Proteomes" id="UP000716322"/>
    </source>
</evidence>